<dbReference type="GeneID" id="111115958"/>
<evidence type="ECO:0000313" key="2">
    <source>
        <dbReference type="Proteomes" id="UP000694844"/>
    </source>
</evidence>
<accession>A0A8B8C647</accession>
<dbReference type="AlphaFoldDB" id="A0A8B8C647"/>
<dbReference type="Proteomes" id="UP000694844">
    <property type="component" value="Chromosome 9"/>
</dbReference>
<reference evidence="3" key="1">
    <citation type="submission" date="2025-08" db="UniProtKB">
        <authorList>
            <consortium name="RefSeq"/>
        </authorList>
    </citation>
    <scope>IDENTIFICATION</scope>
    <source>
        <tissue evidence="3">Whole sample</tissue>
    </source>
</reference>
<name>A0A8B8C647_CRAVI</name>
<evidence type="ECO:0000313" key="3">
    <source>
        <dbReference type="RefSeq" id="XP_022310594.1"/>
    </source>
</evidence>
<keyword evidence="2" id="KW-1185">Reference proteome</keyword>
<dbReference type="RefSeq" id="XP_022310594.1">
    <property type="nucleotide sequence ID" value="XM_022454886.1"/>
</dbReference>
<dbReference type="KEGG" id="cvn:111115958"/>
<sequence length="160" mass="17596">MRCNILNTLMIWILLDTAGATNRSEFKASAVYNQTHATVSCEVLSPKLSTETVFLRNNESMLGECQWKGADHQCTDGAQALPNGRGVKITTTYQSSLNLKCGINGTEVDVVMEEESTTVQHSSQNLSLSEFINNGQCSKTGFYPVQVLTLNLICLIFCHI</sequence>
<protein>
    <submittedName>
        <fullName evidence="3">Uncharacterized protein LOC111115958</fullName>
    </submittedName>
</protein>
<organism evidence="2 3">
    <name type="scientific">Crassostrea virginica</name>
    <name type="common">Eastern oyster</name>
    <dbReference type="NCBI Taxonomy" id="6565"/>
    <lineage>
        <taxon>Eukaryota</taxon>
        <taxon>Metazoa</taxon>
        <taxon>Spiralia</taxon>
        <taxon>Lophotrochozoa</taxon>
        <taxon>Mollusca</taxon>
        <taxon>Bivalvia</taxon>
        <taxon>Autobranchia</taxon>
        <taxon>Pteriomorphia</taxon>
        <taxon>Ostreida</taxon>
        <taxon>Ostreoidea</taxon>
        <taxon>Ostreidae</taxon>
        <taxon>Crassostrea</taxon>
    </lineage>
</organism>
<keyword evidence="1" id="KW-0732">Signal</keyword>
<evidence type="ECO:0000256" key="1">
    <source>
        <dbReference type="SAM" id="SignalP"/>
    </source>
</evidence>
<feature type="signal peptide" evidence="1">
    <location>
        <begin position="1"/>
        <end position="20"/>
    </location>
</feature>
<proteinExistence type="predicted"/>
<feature type="chain" id="PRO_5034680884" evidence="1">
    <location>
        <begin position="21"/>
        <end position="160"/>
    </location>
</feature>
<dbReference type="OrthoDB" id="6212646at2759"/>
<gene>
    <name evidence="3" type="primary">LOC111115958</name>
</gene>